<comment type="caution">
    <text evidence="1">The sequence shown here is derived from an EMBL/GenBank/DDBJ whole genome shotgun (WGS) entry which is preliminary data.</text>
</comment>
<name>A0AA39Y0E1_9PEZI</name>
<gene>
    <name evidence="1" type="ORF">B0T16DRAFT_181830</name>
</gene>
<protein>
    <submittedName>
        <fullName evidence="1">Uncharacterized protein</fullName>
    </submittedName>
</protein>
<dbReference type="AlphaFoldDB" id="A0AA39Y0E1"/>
<sequence length="213" mass="23724">MGPRYLGHPFAAGSKPGLKRFCEIQNVRNRACCWFPLGRIDDRLQNSETFNTSLSFQDSDDGRGQLPACACQSYPRGGAVVLDFTGSHLARGASTTLPKSKAEHPSGTNLRNSSGPLRIALHCVYRGGDEAGRAEQVGARPSVVKAPRYAKTRRCNPTCLIINPQRNPPAWFSEPPSDLYRLIELLFLFLRWRLDLAKQGATRYKCNYQITCH</sequence>
<reference evidence="1" key="1">
    <citation type="submission" date="2023-06" db="EMBL/GenBank/DDBJ databases">
        <title>Genome-scale phylogeny and comparative genomics of the fungal order Sordariales.</title>
        <authorList>
            <consortium name="Lawrence Berkeley National Laboratory"/>
            <person name="Hensen N."/>
            <person name="Bonometti L."/>
            <person name="Westerberg I."/>
            <person name="Brannstrom I.O."/>
            <person name="Guillou S."/>
            <person name="Cros-Aarteil S."/>
            <person name="Calhoun S."/>
            <person name="Haridas S."/>
            <person name="Kuo A."/>
            <person name="Mondo S."/>
            <person name="Pangilinan J."/>
            <person name="Riley R."/>
            <person name="Labutti K."/>
            <person name="Andreopoulos B."/>
            <person name="Lipzen A."/>
            <person name="Chen C."/>
            <person name="Yanf M."/>
            <person name="Daum C."/>
            <person name="Ng V."/>
            <person name="Clum A."/>
            <person name="Steindorff A."/>
            <person name="Ohm R."/>
            <person name="Martin F."/>
            <person name="Silar P."/>
            <person name="Natvig D."/>
            <person name="Lalanne C."/>
            <person name="Gautier V."/>
            <person name="Ament-Velasquez S.L."/>
            <person name="Kruys A."/>
            <person name="Hutchinson M.I."/>
            <person name="Powell A.J."/>
            <person name="Barry K."/>
            <person name="Miller A.N."/>
            <person name="Grigoriev I.V."/>
            <person name="Debuchy R."/>
            <person name="Gladieux P."/>
            <person name="Thoren M.H."/>
            <person name="Johannesson H."/>
        </authorList>
    </citation>
    <scope>NUCLEOTIDE SEQUENCE</scope>
    <source>
        <strain evidence="1">SMH2532-1</strain>
    </source>
</reference>
<dbReference type="EMBL" id="JAULSV010000005">
    <property type="protein sequence ID" value="KAK0643434.1"/>
    <property type="molecule type" value="Genomic_DNA"/>
</dbReference>
<keyword evidence="2" id="KW-1185">Reference proteome</keyword>
<organism evidence="1 2">
    <name type="scientific">Cercophora newfieldiana</name>
    <dbReference type="NCBI Taxonomy" id="92897"/>
    <lineage>
        <taxon>Eukaryota</taxon>
        <taxon>Fungi</taxon>
        <taxon>Dikarya</taxon>
        <taxon>Ascomycota</taxon>
        <taxon>Pezizomycotina</taxon>
        <taxon>Sordariomycetes</taxon>
        <taxon>Sordariomycetidae</taxon>
        <taxon>Sordariales</taxon>
        <taxon>Lasiosphaeriaceae</taxon>
        <taxon>Cercophora</taxon>
    </lineage>
</organism>
<evidence type="ECO:0000313" key="1">
    <source>
        <dbReference type="EMBL" id="KAK0643434.1"/>
    </source>
</evidence>
<evidence type="ECO:0000313" key="2">
    <source>
        <dbReference type="Proteomes" id="UP001174936"/>
    </source>
</evidence>
<proteinExistence type="predicted"/>
<dbReference type="Proteomes" id="UP001174936">
    <property type="component" value="Unassembled WGS sequence"/>
</dbReference>
<accession>A0AA39Y0E1</accession>